<reference evidence="1" key="1">
    <citation type="submission" date="2021-01" db="EMBL/GenBank/DDBJ databases">
        <authorList>
            <consortium name="Genoscope - CEA"/>
            <person name="William W."/>
        </authorList>
    </citation>
    <scope>NUCLEOTIDE SEQUENCE</scope>
</reference>
<dbReference type="EMBL" id="CAJJDN010000043">
    <property type="protein sequence ID" value="CAD8082495.1"/>
    <property type="molecule type" value="Genomic_DNA"/>
</dbReference>
<evidence type="ECO:0000313" key="2">
    <source>
        <dbReference type="Proteomes" id="UP000692954"/>
    </source>
</evidence>
<sequence length="105" mass="12755">MEQHGFQLLRSIIIQVLHYQLIQLIKSCEQIEYILRCNSMLRQYYQNQLLQQQDIEQQEQKCTLIKVILYLKLFQINCYINYNNIKLVLIRLFLSKSLLQNCKES</sequence>
<comment type="caution">
    <text evidence="1">The sequence shown here is derived from an EMBL/GenBank/DDBJ whole genome shotgun (WGS) entry which is preliminary data.</text>
</comment>
<evidence type="ECO:0000313" key="1">
    <source>
        <dbReference type="EMBL" id="CAD8082495.1"/>
    </source>
</evidence>
<protein>
    <submittedName>
        <fullName evidence="1">Uncharacterized protein</fullName>
    </submittedName>
</protein>
<name>A0A8S1N080_9CILI</name>
<dbReference type="Proteomes" id="UP000692954">
    <property type="component" value="Unassembled WGS sequence"/>
</dbReference>
<accession>A0A8S1N080</accession>
<proteinExistence type="predicted"/>
<gene>
    <name evidence="1" type="ORF">PSON_ATCC_30995.1.T0430226</name>
</gene>
<organism evidence="1 2">
    <name type="scientific">Paramecium sonneborni</name>
    <dbReference type="NCBI Taxonomy" id="65129"/>
    <lineage>
        <taxon>Eukaryota</taxon>
        <taxon>Sar</taxon>
        <taxon>Alveolata</taxon>
        <taxon>Ciliophora</taxon>
        <taxon>Intramacronucleata</taxon>
        <taxon>Oligohymenophorea</taxon>
        <taxon>Peniculida</taxon>
        <taxon>Parameciidae</taxon>
        <taxon>Paramecium</taxon>
    </lineage>
</organism>
<keyword evidence="2" id="KW-1185">Reference proteome</keyword>
<dbReference type="AlphaFoldDB" id="A0A8S1N080"/>